<dbReference type="CDD" id="cd18731">
    <property type="entry name" value="PIN_NgFitB-like"/>
    <property type="match status" value="1"/>
</dbReference>
<keyword evidence="4 8" id="KW-0479">Metal-binding</keyword>
<evidence type="ECO:0000256" key="2">
    <source>
        <dbReference type="ARBA" id="ARBA00022649"/>
    </source>
</evidence>
<dbReference type="RefSeq" id="WP_122190451.1">
    <property type="nucleotide sequence ID" value="NZ_RFFH01000012.1"/>
</dbReference>
<evidence type="ECO:0000313" key="11">
    <source>
        <dbReference type="Proteomes" id="UP000279275"/>
    </source>
</evidence>
<keyword evidence="6 8" id="KW-0460">Magnesium</keyword>
<dbReference type="OrthoDB" id="9815354at2"/>
<keyword evidence="8" id="KW-0800">Toxin</keyword>
<proteinExistence type="inferred from homology"/>
<organism evidence="10 11">
    <name type="scientific">Nocardia stercoris</name>
    <dbReference type="NCBI Taxonomy" id="2483361"/>
    <lineage>
        <taxon>Bacteria</taxon>
        <taxon>Bacillati</taxon>
        <taxon>Actinomycetota</taxon>
        <taxon>Actinomycetes</taxon>
        <taxon>Mycobacteriales</taxon>
        <taxon>Nocardiaceae</taxon>
        <taxon>Nocardia</taxon>
    </lineage>
</organism>
<keyword evidence="3 8" id="KW-0540">Nuclease</keyword>
<evidence type="ECO:0000256" key="1">
    <source>
        <dbReference type="ARBA" id="ARBA00001946"/>
    </source>
</evidence>
<dbReference type="PANTHER" id="PTHR33653:SF1">
    <property type="entry name" value="RIBONUCLEASE VAPC2"/>
    <property type="match status" value="1"/>
</dbReference>
<dbReference type="EC" id="3.1.-.-" evidence="8"/>
<evidence type="ECO:0000256" key="7">
    <source>
        <dbReference type="ARBA" id="ARBA00038093"/>
    </source>
</evidence>
<keyword evidence="5 8" id="KW-0378">Hydrolase</keyword>
<protein>
    <recommendedName>
        <fullName evidence="8">Ribonuclease VapC</fullName>
        <shortName evidence="8">RNase VapC</shortName>
        <ecNumber evidence="8">3.1.-.-</ecNumber>
    </recommendedName>
    <alternativeName>
        <fullName evidence="8">Toxin VapC</fullName>
    </alternativeName>
</protein>
<dbReference type="GO" id="GO:0090729">
    <property type="term" value="F:toxin activity"/>
    <property type="evidence" value="ECO:0007669"/>
    <property type="project" value="UniProtKB-KW"/>
</dbReference>
<comment type="caution">
    <text evidence="10">The sequence shown here is derived from an EMBL/GenBank/DDBJ whole genome shotgun (WGS) entry which is preliminary data.</text>
</comment>
<evidence type="ECO:0000256" key="3">
    <source>
        <dbReference type="ARBA" id="ARBA00022722"/>
    </source>
</evidence>
<dbReference type="InterPro" id="IPR022907">
    <property type="entry name" value="VapC_family"/>
</dbReference>
<keyword evidence="2 8" id="KW-1277">Toxin-antitoxin system</keyword>
<comment type="similarity">
    <text evidence="7 8">Belongs to the PINc/VapC protein family.</text>
</comment>
<name>A0A3M2KWH1_9NOCA</name>
<dbReference type="GO" id="GO:0016787">
    <property type="term" value="F:hydrolase activity"/>
    <property type="evidence" value="ECO:0007669"/>
    <property type="project" value="UniProtKB-KW"/>
</dbReference>
<dbReference type="Pfam" id="PF01850">
    <property type="entry name" value="PIN"/>
    <property type="match status" value="1"/>
</dbReference>
<feature type="domain" description="PIN" evidence="9">
    <location>
        <begin position="2"/>
        <end position="129"/>
    </location>
</feature>
<dbReference type="InterPro" id="IPR002716">
    <property type="entry name" value="PIN_dom"/>
</dbReference>
<evidence type="ECO:0000256" key="4">
    <source>
        <dbReference type="ARBA" id="ARBA00022723"/>
    </source>
</evidence>
<comment type="cofactor">
    <cofactor evidence="1 8">
        <name>Mg(2+)</name>
        <dbReference type="ChEBI" id="CHEBI:18420"/>
    </cofactor>
</comment>
<sequence length="142" mass="15709">MIILDTNVLSELVKREPAESVVRWLDSMPAREICTTSITAAELWFGVRRLPSGRRKVLLAAGIDDMLYRDLQGRIEPFDTVAAGHYADIVCDAMRSGRTVSAADAEIAAICIARRAELATRNVKDFADTGVEIINPWDFQAD</sequence>
<evidence type="ECO:0000256" key="5">
    <source>
        <dbReference type="ARBA" id="ARBA00022801"/>
    </source>
</evidence>
<evidence type="ECO:0000256" key="8">
    <source>
        <dbReference type="HAMAP-Rule" id="MF_00265"/>
    </source>
</evidence>
<dbReference type="InterPro" id="IPR029060">
    <property type="entry name" value="PIN-like_dom_sf"/>
</dbReference>
<dbReference type="HAMAP" id="MF_00265">
    <property type="entry name" value="VapC_Nob1"/>
    <property type="match status" value="1"/>
</dbReference>
<accession>A0A3M2KWH1</accession>
<reference evidence="10 11" key="1">
    <citation type="submission" date="2018-10" db="EMBL/GenBank/DDBJ databases">
        <title>Isolation from cow dung.</title>
        <authorList>
            <person name="Ling L."/>
        </authorList>
    </citation>
    <scope>NUCLEOTIDE SEQUENCE [LARGE SCALE GENOMIC DNA]</scope>
    <source>
        <strain evidence="10 11">NEAU-LL90</strain>
    </source>
</reference>
<dbReference type="Gene3D" id="3.40.50.1010">
    <property type="entry name" value="5'-nuclease"/>
    <property type="match status" value="1"/>
</dbReference>
<feature type="binding site" evidence="8">
    <location>
        <position position="104"/>
    </location>
    <ligand>
        <name>Mg(2+)</name>
        <dbReference type="ChEBI" id="CHEBI:18420"/>
    </ligand>
</feature>
<dbReference type="GO" id="GO:0000287">
    <property type="term" value="F:magnesium ion binding"/>
    <property type="evidence" value="ECO:0007669"/>
    <property type="project" value="UniProtKB-UniRule"/>
</dbReference>
<dbReference type="InterPro" id="IPR050556">
    <property type="entry name" value="Type_II_TA_system_RNase"/>
</dbReference>
<dbReference type="Proteomes" id="UP000279275">
    <property type="component" value="Unassembled WGS sequence"/>
</dbReference>
<keyword evidence="11" id="KW-1185">Reference proteome</keyword>
<evidence type="ECO:0000313" key="10">
    <source>
        <dbReference type="EMBL" id="RMI29937.1"/>
    </source>
</evidence>
<dbReference type="GO" id="GO:0004540">
    <property type="term" value="F:RNA nuclease activity"/>
    <property type="evidence" value="ECO:0007669"/>
    <property type="project" value="InterPro"/>
</dbReference>
<dbReference type="EMBL" id="RFFH01000012">
    <property type="protein sequence ID" value="RMI29937.1"/>
    <property type="molecule type" value="Genomic_DNA"/>
</dbReference>
<gene>
    <name evidence="8" type="primary">vapC</name>
    <name evidence="10" type="ORF">EBN03_24420</name>
</gene>
<dbReference type="PANTHER" id="PTHR33653">
    <property type="entry name" value="RIBONUCLEASE VAPC2"/>
    <property type="match status" value="1"/>
</dbReference>
<feature type="binding site" evidence="8">
    <location>
        <position position="5"/>
    </location>
    <ligand>
        <name>Mg(2+)</name>
        <dbReference type="ChEBI" id="CHEBI:18420"/>
    </ligand>
</feature>
<dbReference type="SUPFAM" id="SSF88723">
    <property type="entry name" value="PIN domain-like"/>
    <property type="match status" value="1"/>
</dbReference>
<comment type="function">
    <text evidence="8">Toxic component of a toxin-antitoxin (TA) system. An RNase.</text>
</comment>
<evidence type="ECO:0000259" key="9">
    <source>
        <dbReference type="Pfam" id="PF01850"/>
    </source>
</evidence>
<dbReference type="AlphaFoldDB" id="A0A3M2KWH1"/>
<evidence type="ECO:0000256" key="6">
    <source>
        <dbReference type="ARBA" id="ARBA00022842"/>
    </source>
</evidence>